<protein>
    <recommendedName>
        <fullName evidence="1">Tim10-like domain-containing protein</fullName>
    </recommendedName>
</protein>
<evidence type="ECO:0000259" key="1">
    <source>
        <dbReference type="Pfam" id="PF02953"/>
    </source>
</evidence>
<dbReference type="OrthoDB" id="1725860at2759"/>
<name>A0A843WK15_COLES</name>
<gene>
    <name evidence="2" type="ORF">Taro_037174</name>
</gene>
<dbReference type="AlphaFoldDB" id="A0A843WK15"/>
<comment type="caution">
    <text evidence="2">The sequence shown here is derived from an EMBL/GenBank/DDBJ whole genome shotgun (WGS) entry which is preliminary data.</text>
</comment>
<reference evidence="2" key="1">
    <citation type="submission" date="2017-07" db="EMBL/GenBank/DDBJ databases">
        <title>Taro Niue Genome Assembly and Annotation.</title>
        <authorList>
            <person name="Atibalentja N."/>
            <person name="Keating K."/>
            <person name="Fields C.J."/>
        </authorList>
    </citation>
    <scope>NUCLEOTIDE SEQUENCE</scope>
    <source>
        <strain evidence="2">Niue_2</strain>
        <tissue evidence="2">Leaf</tissue>
    </source>
</reference>
<dbReference type="InterPro" id="IPR035427">
    <property type="entry name" value="Tim10-like_dom_sf"/>
</dbReference>
<evidence type="ECO:0000313" key="3">
    <source>
        <dbReference type="Proteomes" id="UP000652761"/>
    </source>
</evidence>
<organism evidence="2 3">
    <name type="scientific">Colocasia esculenta</name>
    <name type="common">Wild taro</name>
    <name type="synonym">Arum esculentum</name>
    <dbReference type="NCBI Taxonomy" id="4460"/>
    <lineage>
        <taxon>Eukaryota</taxon>
        <taxon>Viridiplantae</taxon>
        <taxon>Streptophyta</taxon>
        <taxon>Embryophyta</taxon>
        <taxon>Tracheophyta</taxon>
        <taxon>Spermatophyta</taxon>
        <taxon>Magnoliopsida</taxon>
        <taxon>Liliopsida</taxon>
        <taxon>Araceae</taxon>
        <taxon>Aroideae</taxon>
        <taxon>Colocasieae</taxon>
        <taxon>Colocasia</taxon>
    </lineage>
</organism>
<dbReference type="Pfam" id="PF02953">
    <property type="entry name" value="zf-Tim10_DDP"/>
    <property type="match status" value="1"/>
</dbReference>
<dbReference type="SUPFAM" id="SSF144122">
    <property type="entry name" value="Tim10-like"/>
    <property type="match status" value="1"/>
</dbReference>
<proteinExistence type="predicted"/>
<dbReference type="InterPro" id="IPR012334">
    <property type="entry name" value="Pectin_lyas_fold"/>
</dbReference>
<feature type="domain" description="Tim10-like" evidence="1">
    <location>
        <begin position="176"/>
        <end position="218"/>
    </location>
</feature>
<sequence length="223" mass="24763">MSGGIRDVHAKDITAVNTESGVRIRTAISRSNYIKDIYVRGFEMFTMKYAFWMSSNGSNHPKTWVTWQLLWQERSGEGTGWLEIHHIGEYRTTVSKPTPSTNKSFLSCYGRKDLQETWETVSYHAYRGFLPLTSRTRGSAGVACGGSPSRRQLASQGQHLLPCGDWRALCGPGQTVRSKCFAKCITKPGSSLSGSESSCISRCVERYIEATGIVGRALFSSTR</sequence>
<dbReference type="SUPFAM" id="SSF51126">
    <property type="entry name" value="Pectin lyase-like"/>
    <property type="match status" value="1"/>
</dbReference>
<dbReference type="Proteomes" id="UP000652761">
    <property type="component" value="Unassembled WGS sequence"/>
</dbReference>
<keyword evidence="3" id="KW-1185">Reference proteome</keyword>
<dbReference type="Gene3D" id="2.160.20.10">
    <property type="entry name" value="Single-stranded right-handed beta-helix, Pectin lyase-like"/>
    <property type="match status" value="1"/>
</dbReference>
<dbReference type="Gene3D" id="1.10.287.810">
    <property type="entry name" value="Mitochondrial import inner membrane translocase subunit tim13 like domains"/>
    <property type="match status" value="1"/>
</dbReference>
<dbReference type="InterPro" id="IPR011050">
    <property type="entry name" value="Pectin_lyase_fold/virulence"/>
</dbReference>
<dbReference type="PANTHER" id="PTHR31339">
    <property type="entry name" value="PECTIN LYASE-RELATED"/>
    <property type="match status" value="1"/>
</dbReference>
<dbReference type="EMBL" id="NMUH01003205">
    <property type="protein sequence ID" value="MQM04384.1"/>
    <property type="molecule type" value="Genomic_DNA"/>
</dbReference>
<dbReference type="InterPro" id="IPR051801">
    <property type="entry name" value="GH28_Enzymes"/>
</dbReference>
<evidence type="ECO:0000313" key="2">
    <source>
        <dbReference type="EMBL" id="MQM04384.1"/>
    </source>
</evidence>
<accession>A0A843WK15</accession>
<dbReference type="InterPro" id="IPR004217">
    <property type="entry name" value="Tim10-like"/>
</dbReference>
<dbReference type="PANTHER" id="PTHR31339:SF71">
    <property type="entry name" value="PECTIN LYASE-LIKE SUPERFAMILY PROTEIN"/>
    <property type="match status" value="1"/>
</dbReference>